<evidence type="ECO:0000313" key="1">
    <source>
        <dbReference type="EMBL" id="KRR13446.1"/>
    </source>
</evidence>
<organism evidence="1 2">
    <name type="scientific">Bradyrhizobium jicamae</name>
    <dbReference type="NCBI Taxonomy" id="280332"/>
    <lineage>
        <taxon>Bacteria</taxon>
        <taxon>Pseudomonadati</taxon>
        <taxon>Pseudomonadota</taxon>
        <taxon>Alphaproteobacteria</taxon>
        <taxon>Hyphomicrobiales</taxon>
        <taxon>Nitrobacteraceae</taxon>
        <taxon>Bradyrhizobium</taxon>
    </lineage>
</organism>
<dbReference type="Proteomes" id="UP000050863">
    <property type="component" value="Unassembled WGS sequence"/>
</dbReference>
<keyword evidence="2" id="KW-1185">Reference proteome</keyword>
<name>A0A0R3M8A8_9BRAD</name>
<dbReference type="AlphaFoldDB" id="A0A0R3M8A8"/>
<comment type="caution">
    <text evidence="1">The sequence shown here is derived from an EMBL/GenBank/DDBJ whole genome shotgun (WGS) entry which is preliminary data.</text>
</comment>
<reference evidence="1 2" key="1">
    <citation type="submission" date="2014-03" db="EMBL/GenBank/DDBJ databases">
        <title>Bradyrhizobium valentinum sp. nov., isolated from effective nodules of Lupinus mariae-josephae, a lupine endemic of basic-lime soils in Eastern Spain.</title>
        <authorList>
            <person name="Duran D."/>
            <person name="Rey L."/>
            <person name="Navarro A."/>
            <person name="Busquets A."/>
            <person name="Imperial J."/>
            <person name="Ruiz-Argueso T."/>
        </authorList>
    </citation>
    <scope>NUCLEOTIDE SEQUENCE [LARGE SCALE GENOMIC DNA]</scope>
    <source>
        <strain evidence="1 2">PAC68</strain>
    </source>
</reference>
<dbReference type="RefSeq" id="WP_057834300.1">
    <property type="nucleotide sequence ID" value="NZ_LLXZ01000027.1"/>
</dbReference>
<proteinExistence type="predicted"/>
<evidence type="ECO:0000313" key="2">
    <source>
        <dbReference type="Proteomes" id="UP000050863"/>
    </source>
</evidence>
<gene>
    <name evidence="1" type="ORF">CQ12_09465</name>
</gene>
<accession>A0A0R3M8A8</accession>
<dbReference type="OrthoDB" id="8239736at2"/>
<protein>
    <submittedName>
        <fullName evidence="1">Uncharacterized protein</fullName>
    </submittedName>
</protein>
<sequence length="89" mass="9620">MSVNADDLAEVVRYALETTRATAACPFHWDVIIRIGDDAAESHAFERARKIVRSDGTNWPAVALRKEFARQLGAAADGRCPMCGVDGSA</sequence>
<dbReference type="EMBL" id="LLXZ01000027">
    <property type="protein sequence ID" value="KRR13446.1"/>
    <property type="molecule type" value="Genomic_DNA"/>
</dbReference>
<dbReference type="STRING" id="280332.CQ12_09465"/>